<comment type="subcellular location">
    <subcellularLocation>
        <location evidence="1 6">Membrane</location>
        <topology evidence="1 6">Multi-pass membrane protein</topology>
    </subcellularLocation>
</comment>
<feature type="transmembrane region" description="Helical" evidence="6">
    <location>
        <begin position="261"/>
        <end position="279"/>
    </location>
</feature>
<proteinExistence type="inferred from homology"/>
<dbReference type="InterPro" id="IPR001204">
    <property type="entry name" value="Phos_transporter"/>
</dbReference>
<gene>
    <name evidence="7" type="ORF">D0544_10850</name>
</gene>
<feature type="transmembrane region" description="Helical" evidence="6">
    <location>
        <begin position="88"/>
        <end position="108"/>
    </location>
</feature>
<name>A0A3P3VJ45_9GAMM</name>
<evidence type="ECO:0000256" key="1">
    <source>
        <dbReference type="ARBA" id="ARBA00004141"/>
    </source>
</evidence>
<evidence type="ECO:0000256" key="2">
    <source>
        <dbReference type="ARBA" id="ARBA00022448"/>
    </source>
</evidence>
<dbReference type="PANTHER" id="PTHR11101:SF80">
    <property type="entry name" value="PHOSPHATE TRANSPORTER"/>
    <property type="match status" value="1"/>
</dbReference>
<keyword evidence="6" id="KW-0592">Phosphate transport</keyword>
<reference evidence="7 8" key="1">
    <citation type="submission" date="2018-08" db="EMBL/GenBank/DDBJ databases">
        <authorList>
            <person name="Khan S.A."/>
        </authorList>
    </citation>
    <scope>NUCLEOTIDE SEQUENCE [LARGE SCALE GENOMIC DNA]</scope>
    <source>
        <strain evidence="7 8">GTF-13</strain>
    </source>
</reference>
<feature type="transmembrane region" description="Helical" evidence="6">
    <location>
        <begin position="222"/>
        <end position="240"/>
    </location>
</feature>
<feature type="transmembrane region" description="Helical" evidence="6">
    <location>
        <begin position="146"/>
        <end position="172"/>
    </location>
</feature>
<keyword evidence="8" id="KW-1185">Reference proteome</keyword>
<dbReference type="GO" id="GO:0035435">
    <property type="term" value="P:phosphate ion transmembrane transport"/>
    <property type="evidence" value="ECO:0007669"/>
    <property type="project" value="TreeGrafter"/>
</dbReference>
<dbReference type="Pfam" id="PF01384">
    <property type="entry name" value="PHO4"/>
    <property type="match status" value="1"/>
</dbReference>
<feature type="transmembrane region" description="Helical" evidence="6">
    <location>
        <begin position="398"/>
        <end position="420"/>
    </location>
</feature>
<dbReference type="GO" id="GO:0005315">
    <property type="term" value="F:phosphate transmembrane transporter activity"/>
    <property type="evidence" value="ECO:0007669"/>
    <property type="project" value="InterPro"/>
</dbReference>
<dbReference type="EMBL" id="QWEZ01000002">
    <property type="protein sequence ID" value="RRJ82374.1"/>
    <property type="molecule type" value="Genomic_DNA"/>
</dbReference>
<evidence type="ECO:0000256" key="4">
    <source>
        <dbReference type="ARBA" id="ARBA00022989"/>
    </source>
</evidence>
<dbReference type="PANTHER" id="PTHR11101">
    <property type="entry name" value="PHOSPHATE TRANSPORTER"/>
    <property type="match status" value="1"/>
</dbReference>
<evidence type="ECO:0000313" key="7">
    <source>
        <dbReference type="EMBL" id="RRJ82374.1"/>
    </source>
</evidence>
<comment type="similarity">
    <text evidence="6">Belongs to the inorganic phosphate transporter (PiT) (TC 2.A.20) family.</text>
</comment>
<keyword evidence="5 6" id="KW-0472">Membrane</keyword>
<sequence length="425" mass="44112">MSIIAEHATLLLAMACLFGFFMAWGVGANDVANAMGTSVGSKALTVKQAIIIAIIFEFAGAFLAGGEVTATIRKGIIDPSLLADTPELLVYGMLASLLAAGIWLLVATHFGWPVSTTHSIVGAIVGFAAVGISMEAVAWGKVGTIAASWVVSPLLAGTIGFFTFMSVQRLVLDTKNPFESAQRYVPMYIFIVAFLISMVTMVKGLKHITAFKALNLNFFHDAMISVGIATLVTLIGISMLRKIKMVPSENKDFHFTSVEKLFGVLMMFTACAMAFAHGSNDVANAVGPLAAVASIVSSGGEIGAKSAMPMWVLLLGGGGIVAGLVMYGHKVIATIGTNITELTPSRGFAATLAAAATVVLASGTGLPISTTHTLVGAVLGVGIARGIGALNLRVIGTIFMSWIVTLPAGAGLAILFFFLFKGIFS</sequence>
<comment type="caution">
    <text evidence="7">The sequence shown here is derived from an EMBL/GenBank/DDBJ whole genome shotgun (WGS) entry which is preliminary data.</text>
</comment>
<protein>
    <recommendedName>
        <fullName evidence="6">Phosphate transporter</fullName>
    </recommendedName>
</protein>
<dbReference type="Proteomes" id="UP000280792">
    <property type="component" value="Unassembled WGS sequence"/>
</dbReference>
<feature type="transmembrane region" description="Helical" evidence="6">
    <location>
        <begin position="184"/>
        <end position="202"/>
    </location>
</feature>
<keyword evidence="2 6" id="KW-0813">Transport</keyword>
<feature type="transmembrane region" description="Helical" evidence="6">
    <location>
        <begin position="311"/>
        <end position="328"/>
    </location>
</feature>
<feature type="transmembrane region" description="Helical" evidence="6">
    <location>
        <begin position="348"/>
        <end position="366"/>
    </location>
</feature>
<reference evidence="7 8" key="2">
    <citation type="submission" date="2018-12" db="EMBL/GenBank/DDBJ databases">
        <title>Simiduia agarivorans gen. nov., sp. nov., a marine, agarolytic bacterium isolated from shallow coastal water from Keelung, Taiwan.</title>
        <authorList>
            <person name="Shieh W.Y."/>
        </authorList>
    </citation>
    <scope>NUCLEOTIDE SEQUENCE [LARGE SCALE GENOMIC DNA]</scope>
    <source>
        <strain evidence="7 8">GTF-13</strain>
    </source>
</reference>
<keyword evidence="4 6" id="KW-1133">Transmembrane helix</keyword>
<accession>A0A3P3VJ45</accession>
<organism evidence="7 8">
    <name type="scientific">Aestuariirhabdus litorea</name>
    <dbReference type="NCBI Taxonomy" id="2528527"/>
    <lineage>
        <taxon>Bacteria</taxon>
        <taxon>Pseudomonadati</taxon>
        <taxon>Pseudomonadota</taxon>
        <taxon>Gammaproteobacteria</taxon>
        <taxon>Oceanospirillales</taxon>
        <taxon>Aestuariirhabdaceae</taxon>
        <taxon>Aestuariirhabdus</taxon>
    </lineage>
</organism>
<evidence type="ECO:0000313" key="8">
    <source>
        <dbReference type="Proteomes" id="UP000280792"/>
    </source>
</evidence>
<dbReference type="RefSeq" id="WP_125016083.1">
    <property type="nucleotide sequence ID" value="NZ_QWEZ01000002.1"/>
</dbReference>
<dbReference type="GO" id="GO:0016020">
    <property type="term" value="C:membrane"/>
    <property type="evidence" value="ECO:0007669"/>
    <property type="project" value="UniProtKB-SubCell"/>
</dbReference>
<feature type="transmembrane region" description="Helical" evidence="6">
    <location>
        <begin position="120"/>
        <end position="140"/>
    </location>
</feature>
<evidence type="ECO:0000256" key="5">
    <source>
        <dbReference type="ARBA" id="ARBA00023136"/>
    </source>
</evidence>
<evidence type="ECO:0000256" key="3">
    <source>
        <dbReference type="ARBA" id="ARBA00022692"/>
    </source>
</evidence>
<keyword evidence="3 6" id="KW-0812">Transmembrane</keyword>
<dbReference type="AlphaFoldDB" id="A0A3P3VJ45"/>
<evidence type="ECO:0000256" key="6">
    <source>
        <dbReference type="RuleBase" id="RU363058"/>
    </source>
</evidence>